<evidence type="ECO:0000256" key="1">
    <source>
        <dbReference type="SAM" id="Phobius"/>
    </source>
</evidence>
<feature type="transmembrane region" description="Helical" evidence="1">
    <location>
        <begin position="80"/>
        <end position="99"/>
    </location>
</feature>
<feature type="transmembrane region" description="Helical" evidence="1">
    <location>
        <begin position="54"/>
        <end position="74"/>
    </location>
</feature>
<name>A0A0C3FML1_PILCF</name>
<keyword evidence="1" id="KW-1133">Transmembrane helix</keyword>
<dbReference type="HOGENOM" id="CLU_1548194_0_0_1"/>
<reference evidence="3" key="2">
    <citation type="submission" date="2015-01" db="EMBL/GenBank/DDBJ databases">
        <title>Evolutionary Origins and Diversification of the Mycorrhizal Mutualists.</title>
        <authorList>
            <consortium name="DOE Joint Genome Institute"/>
            <consortium name="Mycorrhizal Genomics Consortium"/>
            <person name="Kohler A."/>
            <person name="Kuo A."/>
            <person name="Nagy L.G."/>
            <person name="Floudas D."/>
            <person name="Copeland A."/>
            <person name="Barry K.W."/>
            <person name="Cichocki N."/>
            <person name="Veneault-Fourrey C."/>
            <person name="LaButti K."/>
            <person name="Lindquist E.A."/>
            <person name="Lipzen A."/>
            <person name="Lundell T."/>
            <person name="Morin E."/>
            <person name="Murat C."/>
            <person name="Riley R."/>
            <person name="Ohm R."/>
            <person name="Sun H."/>
            <person name="Tunlid A."/>
            <person name="Henrissat B."/>
            <person name="Grigoriev I.V."/>
            <person name="Hibbett D.S."/>
            <person name="Martin F."/>
        </authorList>
    </citation>
    <scope>NUCLEOTIDE SEQUENCE [LARGE SCALE GENOMIC DNA]</scope>
    <source>
        <strain evidence="3">F 1598</strain>
    </source>
</reference>
<keyword evidence="3" id="KW-1185">Reference proteome</keyword>
<proteinExistence type="predicted"/>
<reference evidence="2 3" key="1">
    <citation type="submission" date="2014-04" db="EMBL/GenBank/DDBJ databases">
        <authorList>
            <consortium name="DOE Joint Genome Institute"/>
            <person name="Kuo A."/>
            <person name="Tarkka M."/>
            <person name="Buscot F."/>
            <person name="Kohler A."/>
            <person name="Nagy L.G."/>
            <person name="Floudas D."/>
            <person name="Copeland A."/>
            <person name="Barry K.W."/>
            <person name="Cichocki N."/>
            <person name="Veneault-Fourrey C."/>
            <person name="LaButti K."/>
            <person name="Lindquist E.A."/>
            <person name="Lipzen A."/>
            <person name="Lundell T."/>
            <person name="Morin E."/>
            <person name="Murat C."/>
            <person name="Sun H."/>
            <person name="Tunlid A."/>
            <person name="Henrissat B."/>
            <person name="Grigoriev I.V."/>
            <person name="Hibbett D.S."/>
            <person name="Martin F."/>
            <person name="Nordberg H.P."/>
            <person name="Cantor M.N."/>
            <person name="Hua S.X."/>
        </authorList>
    </citation>
    <scope>NUCLEOTIDE SEQUENCE [LARGE SCALE GENOMIC DNA]</scope>
    <source>
        <strain evidence="2 3">F 1598</strain>
    </source>
</reference>
<keyword evidence="1" id="KW-0472">Membrane</keyword>
<protein>
    <submittedName>
        <fullName evidence="2">Uncharacterized protein</fullName>
    </submittedName>
</protein>
<dbReference type="EMBL" id="KN833001">
    <property type="protein sequence ID" value="KIM81014.1"/>
    <property type="molecule type" value="Genomic_DNA"/>
</dbReference>
<evidence type="ECO:0000313" key="3">
    <source>
        <dbReference type="Proteomes" id="UP000054166"/>
    </source>
</evidence>
<evidence type="ECO:0000313" key="2">
    <source>
        <dbReference type="EMBL" id="KIM81014.1"/>
    </source>
</evidence>
<gene>
    <name evidence="2" type="ORF">PILCRDRAFT_510137</name>
</gene>
<organism evidence="2 3">
    <name type="scientific">Piloderma croceum (strain F 1598)</name>
    <dbReference type="NCBI Taxonomy" id="765440"/>
    <lineage>
        <taxon>Eukaryota</taxon>
        <taxon>Fungi</taxon>
        <taxon>Dikarya</taxon>
        <taxon>Basidiomycota</taxon>
        <taxon>Agaricomycotina</taxon>
        <taxon>Agaricomycetes</taxon>
        <taxon>Agaricomycetidae</taxon>
        <taxon>Atheliales</taxon>
        <taxon>Atheliaceae</taxon>
        <taxon>Piloderma</taxon>
    </lineage>
</organism>
<dbReference type="Proteomes" id="UP000054166">
    <property type="component" value="Unassembled WGS sequence"/>
</dbReference>
<dbReference type="AlphaFoldDB" id="A0A0C3FML1"/>
<sequence>MTSLLRQYDYSFTRIVARGQRMAPHAQGGDGYTVGSVHHEGPPNDRNSSKYLHLANPLVILNVNVAVYGAALNLGTINVLHTQCLVIASIDVLGVFCYIHWATLRIGTDTVTLSKWLMIALSIINLIRQEAKNYRLFKALAPLLCCFTNYLKFSRSVQRLRYSQKATVYRGCF</sequence>
<accession>A0A0C3FML1</accession>
<dbReference type="InParanoid" id="A0A0C3FML1"/>
<feature type="transmembrane region" description="Helical" evidence="1">
    <location>
        <begin position="111"/>
        <end position="128"/>
    </location>
</feature>
<keyword evidence="1" id="KW-0812">Transmembrane</keyword>